<organism evidence="2 3">
    <name type="scientific">Dipteronia sinensis</name>
    <dbReference type="NCBI Taxonomy" id="43782"/>
    <lineage>
        <taxon>Eukaryota</taxon>
        <taxon>Viridiplantae</taxon>
        <taxon>Streptophyta</taxon>
        <taxon>Embryophyta</taxon>
        <taxon>Tracheophyta</taxon>
        <taxon>Spermatophyta</taxon>
        <taxon>Magnoliopsida</taxon>
        <taxon>eudicotyledons</taxon>
        <taxon>Gunneridae</taxon>
        <taxon>Pentapetalae</taxon>
        <taxon>rosids</taxon>
        <taxon>malvids</taxon>
        <taxon>Sapindales</taxon>
        <taxon>Sapindaceae</taxon>
        <taxon>Hippocastanoideae</taxon>
        <taxon>Acereae</taxon>
        <taxon>Dipteronia</taxon>
    </lineage>
</organism>
<feature type="domain" description="RNase H type-1" evidence="1">
    <location>
        <begin position="64"/>
        <end position="122"/>
    </location>
</feature>
<reference evidence="2" key="1">
    <citation type="journal article" date="2023" name="Plant J.">
        <title>Genome sequences and population genomics provide insights into the demographic history, inbreeding, and mutation load of two 'living fossil' tree species of Dipteronia.</title>
        <authorList>
            <person name="Feng Y."/>
            <person name="Comes H.P."/>
            <person name="Chen J."/>
            <person name="Zhu S."/>
            <person name="Lu R."/>
            <person name="Zhang X."/>
            <person name="Li P."/>
            <person name="Qiu J."/>
            <person name="Olsen K.M."/>
            <person name="Qiu Y."/>
        </authorList>
    </citation>
    <scope>NUCLEOTIDE SEQUENCE</scope>
    <source>
        <strain evidence="2">NBL</strain>
    </source>
</reference>
<name>A0AAE0AVE8_9ROSI</name>
<comment type="caution">
    <text evidence="2">The sequence shown here is derived from an EMBL/GenBank/DDBJ whole genome shotgun (WGS) entry which is preliminary data.</text>
</comment>
<evidence type="ECO:0000313" key="2">
    <source>
        <dbReference type="EMBL" id="KAK3225041.1"/>
    </source>
</evidence>
<proteinExistence type="predicted"/>
<accession>A0AAE0AVE8</accession>
<dbReference type="EMBL" id="JANJYJ010000002">
    <property type="protein sequence ID" value="KAK3225041.1"/>
    <property type="molecule type" value="Genomic_DNA"/>
</dbReference>
<dbReference type="PANTHER" id="PTHR47074">
    <property type="entry name" value="BNAC02G40300D PROTEIN"/>
    <property type="match status" value="1"/>
</dbReference>
<dbReference type="GO" id="GO:0004523">
    <property type="term" value="F:RNA-DNA hybrid ribonuclease activity"/>
    <property type="evidence" value="ECO:0007669"/>
    <property type="project" value="InterPro"/>
</dbReference>
<evidence type="ECO:0000259" key="1">
    <source>
        <dbReference type="Pfam" id="PF13456"/>
    </source>
</evidence>
<dbReference type="InterPro" id="IPR052929">
    <property type="entry name" value="RNase_H-like_EbsB-rel"/>
</dbReference>
<dbReference type="InterPro" id="IPR002156">
    <property type="entry name" value="RNaseH_domain"/>
</dbReference>
<dbReference type="GO" id="GO:0003676">
    <property type="term" value="F:nucleic acid binding"/>
    <property type="evidence" value="ECO:0007669"/>
    <property type="project" value="InterPro"/>
</dbReference>
<dbReference type="PANTHER" id="PTHR47074:SF11">
    <property type="entry name" value="REVERSE TRANSCRIPTASE-LIKE PROTEIN"/>
    <property type="match status" value="1"/>
</dbReference>
<sequence>MRNCVVHNSTVVHIEDVVPWVVAFRDDYRTANVIMPSNSDVKLSVHNSWGPPEMGFFKANSDFSLDMLNGKVGVGIIIRDHVGGVMASCSQPINVALCPAVVEATAILRGFIFVNEAGFSPV</sequence>
<gene>
    <name evidence="2" type="ORF">Dsin_004903</name>
</gene>
<protein>
    <recommendedName>
        <fullName evidence="1">RNase H type-1 domain-containing protein</fullName>
    </recommendedName>
</protein>
<dbReference type="Proteomes" id="UP001281410">
    <property type="component" value="Unassembled WGS sequence"/>
</dbReference>
<dbReference type="AlphaFoldDB" id="A0AAE0AVE8"/>
<keyword evidence="3" id="KW-1185">Reference proteome</keyword>
<evidence type="ECO:0000313" key="3">
    <source>
        <dbReference type="Proteomes" id="UP001281410"/>
    </source>
</evidence>
<dbReference type="Pfam" id="PF13456">
    <property type="entry name" value="RVT_3"/>
    <property type="match status" value="1"/>
</dbReference>